<evidence type="ECO:0000313" key="3">
    <source>
        <dbReference type="Proteomes" id="UP000534783"/>
    </source>
</evidence>
<comment type="caution">
    <text evidence="2">The sequence shown here is derived from an EMBL/GenBank/DDBJ whole genome shotgun (WGS) entry which is preliminary data.</text>
</comment>
<dbReference type="CDD" id="cd01994">
    <property type="entry name" value="AANH_PF0828-like"/>
    <property type="match status" value="1"/>
</dbReference>
<accession>A0A7X6DR92</accession>
<dbReference type="Gene3D" id="3.40.50.620">
    <property type="entry name" value="HUPs"/>
    <property type="match status" value="1"/>
</dbReference>
<reference evidence="2 3" key="1">
    <citation type="journal article" date="2020" name="Nature">
        <title>Bacterial chemolithoautotrophy via manganese oxidation.</title>
        <authorList>
            <person name="Yu H."/>
            <person name="Leadbetter J.R."/>
        </authorList>
    </citation>
    <scope>NUCLEOTIDE SEQUENCE [LARGE SCALE GENOMIC DNA]</scope>
    <source>
        <strain evidence="2 3">Mn-1</strain>
    </source>
</reference>
<evidence type="ECO:0000313" key="2">
    <source>
        <dbReference type="EMBL" id="NKE71911.1"/>
    </source>
</evidence>
<proteinExistence type="predicted"/>
<evidence type="ECO:0000259" key="1">
    <source>
        <dbReference type="Pfam" id="PF01902"/>
    </source>
</evidence>
<feature type="domain" description="Diphthamide synthase" evidence="1">
    <location>
        <begin position="5"/>
        <end position="207"/>
    </location>
</feature>
<sequence length="226" mass="24972">MKKKTWLSWSSGKDSAWSLYRLRQEPDIEVTGLVTTVNERHQRVAMHAVRLSLLQAQAEAAGVPLHVVPIPSPCSNEAYEAAMRRLIEEAKQEGVTQMAFGDLFLEDIRAYREQQLSGTGITPLFPLWQIPTDRLAQEMIAGGLSAVITCIDPRHLAPTFAGRTFNASFLDDLPKEVDPCGERGEFHSFAVAGPMFRHPISVTVGEVVTRDGFVFADLLPAAEAVR</sequence>
<dbReference type="SUPFAM" id="SSF52402">
    <property type="entry name" value="Adenine nucleotide alpha hydrolases-like"/>
    <property type="match status" value="1"/>
</dbReference>
<dbReference type="RefSeq" id="WP_168060971.1">
    <property type="nucleotide sequence ID" value="NZ_VTOW01000002.1"/>
</dbReference>
<dbReference type="GO" id="GO:0016787">
    <property type="term" value="F:hydrolase activity"/>
    <property type="evidence" value="ECO:0007669"/>
    <property type="project" value="UniProtKB-KW"/>
</dbReference>
<keyword evidence="3" id="KW-1185">Reference proteome</keyword>
<protein>
    <submittedName>
        <fullName evidence="2">Adenine nucleotide alpha hydrolase</fullName>
    </submittedName>
</protein>
<organism evidence="2 3">
    <name type="scientific">Candidatus Manganitrophus noduliformans</name>
    <dbReference type="NCBI Taxonomy" id="2606439"/>
    <lineage>
        <taxon>Bacteria</taxon>
        <taxon>Pseudomonadati</taxon>
        <taxon>Nitrospirota</taxon>
        <taxon>Nitrospiria</taxon>
        <taxon>Candidatus Troglogloeales</taxon>
        <taxon>Candidatus Manganitrophaceae</taxon>
        <taxon>Candidatus Manganitrophus</taxon>
    </lineage>
</organism>
<dbReference type="InterPro" id="IPR002761">
    <property type="entry name" value="Diphthami_syn_dom"/>
</dbReference>
<keyword evidence="2" id="KW-0378">Hydrolase</keyword>
<dbReference type="AlphaFoldDB" id="A0A7X6DR92"/>
<dbReference type="Pfam" id="PF01902">
    <property type="entry name" value="Diphthami_syn_2"/>
    <property type="match status" value="1"/>
</dbReference>
<gene>
    <name evidence="2" type="ORF">MNODULE_14275</name>
</gene>
<dbReference type="EMBL" id="VTOW01000002">
    <property type="protein sequence ID" value="NKE71911.1"/>
    <property type="molecule type" value="Genomic_DNA"/>
</dbReference>
<dbReference type="Proteomes" id="UP000534783">
    <property type="component" value="Unassembled WGS sequence"/>
</dbReference>
<name>A0A7X6DR92_9BACT</name>
<dbReference type="InterPro" id="IPR014729">
    <property type="entry name" value="Rossmann-like_a/b/a_fold"/>
</dbReference>
<dbReference type="Gene3D" id="3.90.1490.10">
    <property type="entry name" value="putative n-type atp pyrophosphatase, domain 2"/>
    <property type="match status" value="1"/>
</dbReference>